<dbReference type="Proteomes" id="UP001154282">
    <property type="component" value="Unassembled WGS sequence"/>
</dbReference>
<dbReference type="EMBL" id="CAMGYJ010000005">
    <property type="protein sequence ID" value="CAI0424679.1"/>
    <property type="molecule type" value="Genomic_DNA"/>
</dbReference>
<dbReference type="AlphaFoldDB" id="A0AAV0KUJ8"/>
<gene>
    <name evidence="1" type="ORF">LITE_LOCUS20043</name>
</gene>
<protein>
    <submittedName>
        <fullName evidence="1">Uncharacterized protein</fullName>
    </submittedName>
</protein>
<sequence>SRLRYRGDTGFLIDGELIKGIGFDRLAGELIGSVHLYSKSFNENI</sequence>
<comment type="caution">
    <text evidence="1">The sequence shown here is derived from an EMBL/GenBank/DDBJ whole genome shotgun (WGS) entry which is preliminary data.</text>
</comment>
<name>A0AAV0KUJ8_9ROSI</name>
<accession>A0AAV0KUJ8</accession>
<evidence type="ECO:0000313" key="1">
    <source>
        <dbReference type="EMBL" id="CAI0424679.1"/>
    </source>
</evidence>
<reference evidence="1" key="1">
    <citation type="submission" date="2022-08" db="EMBL/GenBank/DDBJ databases">
        <authorList>
            <person name="Gutierrez-Valencia J."/>
        </authorList>
    </citation>
    <scope>NUCLEOTIDE SEQUENCE</scope>
</reference>
<feature type="non-terminal residue" evidence="1">
    <location>
        <position position="1"/>
    </location>
</feature>
<proteinExistence type="predicted"/>
<evidence type="ECO:0000313" key="2">
    <source>
        <dbReference type="Proteomes" id="UP001154282"/>
    </source>
</evidence>
<organism evidence="1 2">
    <name type="scientific">Linum tenue</name>
    <dbReference type="NCBI Taxonomy" id="586396"/>
    <lineage>
        <taxon>Eukaryota</taxon>
        <taxon>Viridiplantae</taxon>
        <taxon>Streptophyta</taxon>
        <taxon>Embryophyta</taxon>
        <taxon>Tracheophyta</taxon>
        <taxon>Spermatophyta</taxon>
        <taxon>Magnoliopsida</taxon>
        <taxon>eudicotyledons</taxon>
        <taxon>Gunneridae</taxon>
        <taxon>Pentapetalae</taxon>
        <taxon>rosids</taxon>
        <taxon>fabids</taxon>
        <taxon>Malpighiales</taxon>
        <taxon>Linaceae</taxon>
        <taxon>Linum</taxon>
    </lineage>
</organism>
<keyword evidence="2" id="KW-1185">Reference proteome</keyword>